<dbReference type="InterPro" id="IPR001932">
    <property type="entry name" value="PPM-type_phosphatase-like_dom"/>
</dbReference>
<accession>A1ZMT7</accession>
<dbReference type="eggNOG" id="COG2208">
    <property type="taxonomic scope" value="Bacteria"/>
</dbReference>
<keyword evidence="2" id="KW-0812">Transmembrane</keyword>
<dbReference type="EMBL" id="AAWS01000016">
    <property type="protein sequence ID" value="EAY28467.1"/>
    <property type="molecule type" value="Genomic_DNA"/>
</dbReference>
<feature type="transmembrane region" description="Helical" evidence="2">
    <location>
        <begin position="12"/>
        <end position="33"/>
    </location>
</feature>
<evidence type="ECO:0000259" key="3">
    <source>
        <dbReference type="PROSITE" id="PS50885"/>
    </source>
</evidence>
<dbReference type="GO" id="GO:0016020">
    <property type="term" value="C:membrane"/>
    <property type="evidence" value="ECO:0007669"/>
    <property type="project" value="InterPro"/>
</dbReference>
<dbReference type="InterPro" id="IPR003660">
    <property type="entry name" value="HAMP_dom"/>
</dbReference>
<keyword evidence="4" id="KW-0418">Kinase</keyword>
<feature type="transmembrane region" description="Helical" evidence="2">
    <location>
        <begin position="279"/>
        <end position="301"/>
    </location>
</feature>
<name>A1ZMT7_MICM2</name>
<dbReference type="RefSeq" id="WP_002698217.1">
    <property type="nucleotide sequence ID" value="NZ_AAWS01000016.1"/>
</dbReference>
<dbReference type="Gene3D" id="6.10.340.10">
    <property type="match status" value="1"/>
</dbReference>
<dbReference type="eggNOG" id="COG5000">
    <property type="taxonomic scope" value="Bacteria"/>
</dbReference>
<feature type="domain" description="HAMP" evidence="3">
    <location>
        <begin position="303"/>
        <end position="358"/>
    </location>
</feature>
<dbReference type="Gene3D" id="3.60.40.10">
    <property type="entry name" value="PPM-type phosphatase domain"/>
    <property type="match status" value="1"/>
</dbReference>
<dbReference type="GO" id="GO:0004674">
    <property type="term" value="F:protein serine/threonine kinase activity"/>
    <property type="evidence" value="ECO:0007669"/>
    <property type="project" value="UniProtKB-KW"/>
</dbReference>
<keyword evidence="4" id="KW-0723">Serine/threonine-protein kinase</keyword>
<dbReference type="SMART" id="SM00331">
    <property type="entry name" value="PP2C_SIG"/>
    <property type="match status" value="1"/>
</dbReference>
<dbReference type="GO" id="GO:0016791">
    <property type="term" value="F:phosphatase activity"/>
    <property type="evidence" value="ECO:0007669"/>
    <property type="project" value="TreeGrafter"/>
</dbReference>
<dbReference type="InterPro" id="IPR036457">
    <property type="entry name" value="PPM-type-like_dom_sf"/>
</dbReference>
<dbReference type="PANTHER" id="PTHR43156:SF9">
    <property type="entry name" value="HAMP DOMAIN-CONTAINING PROTEIN"/>
    <property type="match status" value="1"/>
</dbReference>
<protein>
    <submittedName>
        <fullName evidence="4">Serine/threonine protein kinases</fullName>
    </submittedName>
</protein>
<keyword evidence="4" id="KW-0808">Transferase</keyword>
<dbReference type="Proteomes" id="UP000004095">
    <property type="component" value="Unassembled WGS sequence"/>
</dbReference>
<sequence>MFKQFHTIRSKLLFYFAIFLVLTFTIILTNFWFDKRKDTIDAIAVRLQNINLNTQIISRLESEFFKDEIINPQFYKTHQSTYLTQRDSLVDQVRTDLQTLAKTHELASTEVANNIEDIVAQYQRYDTIFSKIITLIQFRGFKNYGIEGKMRQYIHQAEDSSKVHLYDQSHILMIRRYEKDFILRKQPVYIAKVKKAVKALQGIVKKEVWPTKVKYQLTLDLQNYLELFDKLTAAEAAIGFRNNMGLRQQLKLLAKAMNSNLATLNQIIRHRSHRLERQITATLVLIMAFCVGLIVLLGYTITRMLSRPIRQLSASIGEVIRSGFSHDRSLLRFDTKDEIGLLSKDFAYMLDTVHFTMDEIKQKSAKIEEKQALLMDSLRYAKQIQQAILPEYHEFENVFKDYFVLFLAQQVVSGDFYWLLQRGNKTFVAVVDCTGHGVPGAFMSMIGNTLLNEIVNEKNVEEPALILEVLHLEIRTALRQAQKKNDDGMDVCLCLIEQLPQSPRCKKVTFAGARRPLLYSVAAVESELLNNPTKETEVSSYNATVATIEKQITAQKEPTTLHIIKGTKRSIGGVHHYENRPFLNHQVILPENTVLYLTTDGYADQHNPQREKYSRQRLYTLIETIARMPLGQQKKTLNNELEQHMVGAVPQRDDITIVGIKL</sequence>
<evidence type="ECO:0000256" key="1">
    <source>
        <dbReference type="ARBA" id="ARBA00022801"/>
    </source>
</evidence>
<dbReference type="GO" id="GO:0007165">
    <property type="term" value="P:signal transduction"/>
    <property type="evidence" value="ECO:0007669"/>
    <property type="project" value="InterPro"/>
</dbReference>
<dbReference type="PANTHER" id="PTHR43156">
    <property type="entry name" value="STAGE II SPORULATION PROTEIN E-RELATED"/>
    <property type="match status" value="1"/>
</dbReference>
<dbReference type="AlphaFoldDB" id="A1ZMT7"/>
<evidence type="ECO:0000313" key="4">
    <source>
        <dbReference type="EMBL" id="EAY28467.1"/>
    </source>
</evidence>
<evidence type="ECO:0000256" key="2">
    <source>
        <dbReference type="SAM" id="Phobius"/>
    </source>
</evidence>
<evidence type="ECO:0000313" key="5">
    <source>
        <dbReference type="Proteomes" id="UP000004095"/>
    </source>
</evidence>
<reference evidence="4 5" key="1">
    <citation type="submission" date="2007-01" db="EMBL/GenBank/DDBJ databases">
        <authorList>
            <person name="Haygood M."/>
            <person name="Podell S."/>
            <person name="Anderson C."/>
            <person name="Hopkinson B."/>
            <person name="Roe K."/>
            <person name="Barbeau K."/>
            <person name="Gaasterland T."/>
            <person name="Ferriera S."/>
            <person name="Johnson J."/>
            <person name="Kravitz S."/>
            <person name="Beeson K."/>
            <person name="Sutton G."/>
            <person name="Rogers Y.-H."/>
            <person name="Friedman R."/>
            <person name="Frazier M."/>
            <person name="Venter J.C."/>
        </authorList>
    </citation>
    <scope>NUCLEOTIDE SEQUENCE [LARGE SCALE GENOMIC DNA]</scope>
    <source>
        <strain evidence="4 5">ATCC 23134</strain>
    </source>
</reference>
<keyword evidence="2" id="KW-1133">Transmembrane helix</keyword>
<keyword evidence="5" id="KW-1185">Reference proteome</keyword>
<keyword evidence="2" id="KW-0472">Membrane</keyword>
<dbReference type="OrthoDB" id="1522078at2"/>
<comment type="caution">
    <text evidence="4">The sequence shown here is derived from an EMBL/GenBank/DDBJ whole genome shotgun (WGS) entry which is preliminary data.</text>
</comment>
<dbReference type="Pfam" id="PF07228">
    <property type="entry name" value="SpoIIE"/>
    <property type="match status" value="1"/>
</dbReference>
<dbReference type="CDD" id="cd06225">
    <property type="entry name" value="HAMP"/>
    <property type="match status" value="1"/>
</dbReference>
<proteinExistence type="predicted"/>
<gene>
    <name evidence="4" type="ORF">M23134_04030</name>
</gene>
<dbReference type="InterPro" id="IPR052016">
    <property type="entry name" value="Bact_Sigma-Reg"/>
</dbReference>
<keyword evidence="1" id="KW-0378">Hydrolase</keyword>
<dbReference type="PROSITE" id="PS50885">
    <property type="entry name" value="HAMP"/>
    <property type="match status" value="1"/>
</dbReference>
<organism evidence="4 5">
    <name type="scientific">Microscilla marina ATCC 23134</name>
    <dbReference type="NCBI Taxonomy" id="313606"/>
    <lineage>
        <taxon>Bacteria</taxon>
        <taxon>Pseudomonadati</taxon>
        <taxon>Bacteroidota</taxon>
        <taxon>Cytophagia</taxon>
        <taxon>Cytophagales</taxon>
        <taxon>Microscillaceae</taxon>
        <taxon>Microscilla</taxon>
    </lineage>
</organism>